<evidence type="ECO:0000313" key="2">
    <source>
        <dbReference type="Proteomes" id="UP001281147"/>
    </source>
</evidence>
<accession>A0ACC3NS67</accession>
<protein>
    <submittedName>
        <fullName evidence="1">Uncharacterized protein</fullName>
    </submittedName>
</protein>
<proteinExistence type="predicted"/>
<dbReference type="EMBL" id="JAUTXU010000014">
    <property type="protein sequence ID" value="KAK3722164.1"/>
    <property type="molecule type" value="Genomic_DNA"/>
</dbReference>
<dbReference type="Proteomes" id="UP001281147">
    <property type="component" value="Unassembled WGS sequence"/>
</dbReference>
<comment type="caution">
    <text evidence="1">The sequence shown here is derived from an EMBL/GenBank/DDBJ whole genome shotgun (WGS) entry which is preliminary data.</text>
</comment>
<reference evidence="1" key="1">
    <citation type="submission" date="2023-07" db="EMBL/GenBank/DDBJ databases">
        <title>Black Yeasts Isolated from many extreme environments.</title>
        <authorList>
            <person name="Coleine C."/>
            <person name="Stajich J.E."/>
            <person name="Selbmann L."/>
        </authorList>
    </citation>
    <scope>NUCLEOTIDE SEQUENCE</scope>
    <source>
        <strain evidence="1">CCFEE 5714</strain>
    </source>
</reference>
<gene>
    <name evidence="1" type="ORF">LTR37_002597</name>
</gene>
<name>A0ACC3NS67_9PEZI</name>
<evidence type="ECO:0000313" key="1">
    <source>
        <dbReference type="EMBL" id="KAK3722164.1"/>
    </source>
</evidence>
<sequence length="228" mass="25495">MADIEAHMTHSNVEDHGGQSISYTAKNRKALQMEASTVLRRASRGNCGQSIREDADINIDQEHEFIGIRHMFETPGEDDEAADVENEWIHGGEGLEGHQIEMPGFGYVEFTTIFTTLARHENCTCHQGRVPDEDPSRNADTEMLSGMHTPTSLHVELSSGENSLESSMVLSTRSASPSAYLTSLASHFTTVPLWLAPEAYFARNMETAFHYPVELSISEEDHSEYDFW</sequence>
<organism evidence="1 2">
    <name type="scientific">Vermiconidia calcicola</name>
    <dbReference type="NCBI Taxonomy" id="1690605"/>
    <lineage>
        <taxon>Eukaryota</taxon>
        <taxon>Fungi</taxon>
        <taxon>Dikarya</taxon>
        <taxon>Ascomycota</taxon>
        <taxon>Pezizomycotina</taxon>
        <taxon>Dothideomycetes</taxon>
        <taxon>Dothideomycetidae</taxon>
        <taxon>Mycosphaerellales</taxon>
        <taxon>Extremaceae</taxon>
        <taxon>Vermiconidia</taxon>
    </lineage>
</organism>
<keyword evidence="2" id="KW-1185">Reference proteome</keyword>